<dbReference type="AlphaFoldDB" id="A0A414Q528"/>
<feature type="non-terminal residue" evidence="2">
    <location>
        <position position="138"/>
    </location>
</feature>
<keyword evidence="1" id="KW-0812">Transmembrane</keyword>
<feature type="transmembrane region" description="Helical" evidence="1">
    <location>
        <begin position="6"/>
        <end position="22"/>
    </location>
</feature>
<feature type="transmembrane region" description="Helical" evidence="1">
    <location>
        <begin position="103"/>
        <end position="122"/>
    </location>
</feature>
<keyword evidence="1" id="KW-1133">Transmembrane helix</keyword>
<protein>
    <submittedName>
        <fullName evidence="2">Uncharacterized protein</fullName>
    </submittedName>
</protein>
<sequence>MNVFSTFDTGVMVALLLGIEFLRSDIRTILYCKRNDPRILKSCLYTLLILLTSLYSIVAGAMLHPEPVPVYELIPGFQYGVYGFSFSFILLAVACLYRKTLPFVLLGYAMIYVIGVLIPLLTRVRDKDCVKNRVKRAK</sequence>
<feature type="transmembrane region" description="Helical" evidence="1">
    <location>
        <begin position="43"/>
        <end position="64"/>
    </location>
</feature>
<dbReference type="EMBL" id="QRHJ01000019">
    <property type="protein sequence ID" value="RHF75857.1"/>
    <property type="molecule type" value="Genomic_DNA"/>
</dbReference>
<evidence type="ECO:0000313" key="2">
    <source>
        <dbReference type="EMBL" id="RHF75857.1"/>
    </source>
</evidence>
<accession>A0A414Q528</accession>
<dbReference type="Proteomes" id="UP000283762">
    <property type="component" value="Unassembled WGS sequence"/>
</dbReference>
<keyword evidence="1" id="KW-0472">Membrane</keyword>
<name>A0A414Q528_BACSE</name>
<reference evidence="2 3" key="1">
    <citation type="submission" date="2018-08" db="EMBL/GenBank/DDBJ databases">
        <title>A genome reference for cultivated species of the human gut microbiota.</title>
        <authorList>
            <person name="Zou Y."/>
            <person name="Xue W."/>
            <person name="Luo G."/>
        </authorList>
    </citation>
    <scope>NUCLEOTIDE SEQUENCE [LARGE SCALE GENOMIC DNA]</scope>
    <source>
        <strain evidence="2 3">AM25-16</strain>
    </source>
</reference>
<proteinExistence type="predicted"/>
<evidence type="ECO:0000313" key="3">
    <source>
        <dbReference type="Proteomes" id="UP000283762"/>
    </source>
</evidence>
<evidence type="ECO:0000256" key="1">
    <source>
        <dbReference type="SAM" id="Phobius"/>
    </source>
</evidence>
<dbReference type="RefSeq" id="WP_118207122.1">
    <property type="nucleotide sequence ID" value="NZ_QRHJ01000019.1"/>
</dbReference>
<organism evidence="2 3">
    <name type="scientific">Bacteroides stercoris</name>
    <dbReference type="NCBI Taxonomy" id="46506"/>
    <lineage>
        <taxon>Bacteria</taxon>
        <taxon>Pseudomonadati</taxon>
        <taxon>Bacteroidota</taxon>
        <taxon>Bacteroidia</taxon>
        <taxon>Bacteroidales</taxon>
        <taxon>Bacteroidaceae</taxon>
        <taxon>Bacteroides</taxon>
    </lineage>
</organism>
<feature type="transmembrane region" description="Helical" evidence="1">
    <location>
        <begin position="76"/>
        <end position="96"/>
    </location>
</feature>
<gene>
    <name evidence="2" type="ORF">DW668_08545</name>
</gene>
<comment type="caution">
    <text evidence="2">The sequence shown here is derived from an EMBL/GenBank/DDBJ whole genome shotgun (WGS) entry which is preliminary data.</text>
</comment>